<proteinExistence type="predicted"/>
<sequence length="104" mass="12273">MIETERRKRRVTAREGARLTGLSERYIRKLVAQTREDYLAEQAERREAIRAYHDDEGHTWEQTAAHFGTSIYNVQKRAYRARKERAEEELAKTQPQLPLEDIAS</sequence>
<name>A0A0H5QEM2_9ZZZZ</name>
<feature type="region of interest" description="Disordered" evidence="1">
    <location>
        <begin position="84"/>
        <end position="104"/>
    </location>
</feature>
<protein>
    <submittedName>
        <fullName evidence="2">Uncharacterized protein</fullName>
    </submittedName>
</protein>
<evidence type="ECO:0000313" key="2">
    <source>
        <dbReference type="EMBL" id="CRY94537.1"/>
    </source>
</evidence>
<reference evidence="2" key="2">
    <citation type="submission" date="2015-07" db="EMBL/GenBank/DDBJ databases">
        <title>Plasmids, circular viruses and viroids from rat gut.</title>
        <authorList>
            <person name="Jorgensen T.J."/>
            <person name="Hansen M.A."/>
            <person name="Xu Z."/>
            <person name="Tabak M.A."/>
            <person name="Sorensen S.J."/>
            <person name="Hansen L.H."/>
        </authorList>
    </citation>
    <scope>NUCLEOTIDE SEQUENCE</scope>
    <source>
        <plasmid evidence="2">pRGRH0273</plasmid>
    </source>
</reference>
<reference evidence="2" key="1">
    <citation type="submission" date="2015-06" db="EMBL/GenBank/DDBJ databases">
        <authorList>
            <person name="Joergensen T."/>
        </authorList>
    </citation>
    <scope>NUCLEOTIDE SEQUENCE</scope>
    <source>
        <plasmid evidence="2">pRGRH0273</plasmid>
    </source>
</reference>
<organism evidence="2">
    <name type="scientific">uncultured prokaryote</name>
    <dbReference type="NCBI Taxonomy" id="198431"/>
    <lineage>
        <taxon>unclassified sequences</taxon>
        <taxon>environmental samples</taxon>
    </lineage>
</organism>
<dbReference type="AlphaFoldDB" id="A0A0H5QEM2"/>
<accession>A0A0H5QEM2</accession>
<geneLocation type="plasmid" evidence="2">
    <name>pRGRH0273</name>
</geneLocation>
<keyword evidence="2" id="KW-0614">Plasmid</keyword>
<dbReference type="EMBL" id="LN852945">
    <property type="protein sequence ID" value="CRY94537.1"/>
    <property type="molecule type" value="Genomic_DNA"/>
</dbReference>
<evidence type="ECO:0000256" key="1">
    <source>
        <dbReference type="SAM" id="MobiDB-lite"/>
    </source>
</evidence>